<keyword evidence="5" id="KW-1185">Reference proteome</keyword>
<dbReference type="EMBL" id="ARYL01000004">
    <property type="protein sequence ID" value="KDA03589.1"/>
    <property type="molecule type" value="Genomic_DNA"/>
</dbReference>
<name>A0A059GA32_9PROT</name>
<comment type="caution">
    <text evidence="4">The sequence shown here is derived from an EMBL/GenBank/DDBJ whole genome shotgun (WGS) entry which is preliminary data.</text>
</comment>
<accession>A0A059GA32</accession>
<gene>
    <name evidence="4" type="ORF">HOC_03882</name>
</gene>
<dbReference type="Pfam" id="PF00583">
    <property type="entry name" value="Acetyltransf_1"/>
    <property type="match status" value="1"/>
</dbReference>
<dbReference type="Gene3D" id="3.40.630.30">
    <property type="match status" value="1"/>
</dbReference>
<dbReference type="InterPro" id="IPR000182">
    <property type="entry name" value="GNAT_dom"/>
</dbReference>
<dbReference type="PROSITE" id="PS51186">
    <property type="entry name" value="GNAT"/>
    <property type="match status" value="1"/>
</dbReference>
<dbReference type="eggNOG" id="COG0456">
    <property type="taxonomic scope" value="Bacteria"/>
</dbReference>
<reference evidence="4 5" key="1">
    <citation type="journal article" date="2014" name="Antonie Van Leeuwenhoek">
        <title>Hyphomonas beringensis sp. nov. and Hyphomonas chukchiensis sp. nov., isolated from surface seawater of the Bering Sea and Chukchi Sea.</title>
        <authorList>
            <person name="Li C."/>
            <person name="Lai Q."/>
            <person name="Li G."/>
            <person name="Dong C."/>
            <person name="Wang J."/>
            <person name="Liao Y."/>
            <person name="Shao Z."/>
        </authorList>
    </citation>
    <scope>NUCLEOTIDE SEQUENCE [LARGE SCALE GENOMIC DNA]</scope>
    <source>
        <strain evidence="4 5">SCH89</strain>
    </source>
</reference>
<sequence>MIRLATLKDAEALRDLGISSFVAAFGHLYSAVDLQIYLAENYALQSWKCQIGAPGRPIWLAEAPDGHLAGYAQASPCELPVDPIPEGALQLHRLYVRPGTLSSGIGGALMTRVLEWVDISGRPPLYLGVWSGNEGAQRFYARYGFRKVGEYNFPVGEQVDREYILRRD</sequence>
<evidence type="ECO:0000256" key="1">
    <source>
        <dbReference type="ARBA" id="ARBA00022679"/>
    </source>
</evidence>
<proteinExistence type="predicted"/>
<dbReference type="PATRIC" id="fig|1280953.3.peg.785"/>
<keyword evidence="1 4" id="KW-0808">Transferase</keyword>
<dbReference type="AlphaFoldDB" id="A0A059GA32"/>
<evidence type="ECO:0000313" key="4">
    <source>
        <dbReference type="EMBL" id="KDA03589.1"/>
    </source>
</evidence>
<dbReference type="InterPro" id="IPR050832">
    <property type="entry name" value="Bact_Acetyltransf"/>
</dbReference>
<evidence type="ECO:0000313" key="5">
    <source>
        <dbReference type="Proteomes" id="UP000024942"/>
    </source>
</evidence>
<dbReference type="SUPFAM" id="SSF55729">
    <property type="entry name" value="Acyl-CoA N-acyltransferases (Nat)"/>
    <property type="match status" value="1"/>
</dbReference>
<dbReference type="CDD" id="cd04301">
    <property type="entry name" value="NAT_SF"/>
    <property type="match status" value="1"/>
</dbReference>
<evidence type="ECO:0000256" key="2">
    <source>
        <dbReference type="ARBA" id="ARBA00023315"/>
    </source>
</evidence>
<organism evidence="4 5">
    <name type="scientific">Hyphomonas oceanitis SCH89</name>
    <dbReference type="NCBI Taxonomy" id="1280953"/>
    <lineage>
        <taxon>Bacteria</taxon>
        <taxon>Pseudomonadati</taxon>
        <taxon>Pseudomonadota</taxon>
        <taxon>Alphaproteobacteria</taxon>
        <taxon>Hyphomonadales</taxon>
        <taxon>Hyphomonadaceae</taxon>
        <taxon>Hyphomonas</taxon>
    </lineage>
</organism>
<dbReference type="Proteomes" id="UP000024942">
    <property type="component" value="Unassembled WGS sequence"/>
</dbReference>
<keyword evidence="2" id="KW-0012">Acyltransferase</keyword>
<dbReference type="PANTHER" id="PTHR43877">
    <property type="entry name" value="AMINOALKYLPHOSPHONATE N-ACETYLTRANSFERASE-RELATED-RELATED"/>
    <property type="match status" value="1"/>
</dbReference>
<evidence type="ECO:0000259" key="3">
    <source>
        <dbReference type="PROSITE" id="PS51186"/>
    </source>
</evidence>
<dbReference type="GO" id="GO:0016747">
    <property type="term" value="F:acyltransferase activity, transferring groups other than amino-acyl groups"/>
    <property type="evidence" value="ECO:0007669"/>
    <property type="project" value="InterPro"/>
</dbReference>
<dbReference type="RefSeq" id="WP_035535991.1">
    <property type="nucleotide sequence ID" value="NZ_ARYL01000004.1"/>
</dbReference>
<protein>
    <submittedName>
        <fullName evidence="4">N-acetyltransferase GCN5</fullName>
    </submittedName>
</protein>
<feature type="domain" description="N-acetyltransferase" evidence="3">
    <location>
        <begin position="1"/>
        <end position="168"/>
    </location>
</feature>
<dbReference type="STRING" id="1280953.HOC_03882"/>
<dbReference type="InterPro" id="IPR016181">
    <property type="entry name" value="Acyl_CoA_acyltransferase"/>
</dbReference>